<dbReference type="Gene3D" id="1.10.1670.10">
    <property type="entry name" value="Helix-hairpin-Helix base-excision DNA repair enzymes (C-terminal)"/>
    <property type="match status" value="1"/>
</dbReference>
<protein>
    <recommendedName>
        <fullName evidence="3">DNA-3-methyladenine glycosylase II</fullName>
        <ecNumber evidence="3">3.2.2.21</ecNumber>
    </recommendedName>
</protein>
<dbReference type="GO" id="GO:0032259">
    <property type="term" value="P:methylation"/>
    <property type="evidence" value="ECO:0007669"/>
    <property type="project" value="UniProtKB-KW"/>
</dbReference>
<dbReference type="InterPro" id="IPR023170">
    <property type="entry name" value="HhH_base_excis_C"/>
</dbReference>
<dbReference type="Pfam" id="PF02805">
    <property type="entry name" value="Ada_Zn_binding"/>
    <property type="match status" value="1"/>
</dbReference>
<dbReference type="SMART" id="SM01009">
    <property type="entry name" value="AlkA_N"/>
    <property type="match status" value="1"/>
</dbReference>
<evidence type="ECO:0000256" key="2">
    <source>
        <dbReference type="ARBA" id="ARBA00001947"/>
    </source>
</evidence>
<evidence type="ECO:0000313" key="11">
    <source>
        <dbReference type="EMBL" id="KFB68422.1"/>
    </source>
</evidence>
<name>A0A084Y128_9PROT</name>
<dbReference type="GO" id="GO:0043565">
    <property type="term" value="F:sequence-specific DNA binding"/>
    <property type="evidence" value="ECO:0007669"/>
    <property type="project" value="InterPro"/>
</dbReference>
<keyword evidence="11" id="KW-0326">Glycosidase</keyword>
<dbReference type="GO" id="GO:0005737">
    <property type="term" value="C:cytoplasm"/>
    <property type="evidence" value="ECO:0007669"/>
    <property type="project" value="TreeGrafter"/>
</dbReference>
<dbReference type="GO" id="GO:0008725">
    <property type="term" value="F:DNA-3-methyladenine glycosylase activity"/>
    <property type="evidence" value="ECO:0007669"/>
    <property type="project" value="TreeGrafter"/>
</dbReference>
<dbReference type="CDD" id="cd00056">
    <property type="entry name" value="ENDO3c"/>
    <property type="match status" value="1"/>
</dbReference>
<keyword evidence="5" id="KW-0227">DNA damage</keyword>
<evidence type="ECO:0000259" key="10">
    <source>
        <dbReference type="PROSITE" id="PS01124"/>
    </source>
</evidence>
<comment type="caution">
    <text evidence="11">The sequence shown here is derived from an EMBL/GenBank/DDBJ whole genome shotgun (WGS) entry which is preliminary data.</text>
</comment>
<dbReference type="InterPro" id="IPR035451">
    <property type="entry name" value="Ada-like_dom_sf"/>
</dbReference>
<dbReference type="GO" id="GO:0006285">
    <property type="term" value="P:base-excision repair, AP site formation"/>
    <property type="evidence" value="ECO:0007669"/>
    <property type="project" value="TreeGrafter"/>
</dbReference>
<dbReference type="InterPro" id="IPR004026">
    <property type="entry name" value="Ada_DNA_repair_Zn-bd"/>
</dbReference>
<dbReference type="GO" id="GO:0006307">
    <property type="term" value="P:DNA alkylation repair"/>
    <property type="evidence" value="ECO:0007669"/>
    <property type="project" value="TreeGrafter"/>
</dbReference>
<dbReference type="GO" id="GO:0043916">
    <property type="term" value="F:DNA-7-methylguanine glycosylase activity"/>
    <property type="evidence" value="ECO:0007669"/>
    <property type="project" value="TreeGrafter"/>
</dbReference>
<dbReference type="GO" id="GO:0032993">
    <property type="term" value="C:protein-DNA complex"/>
    <property type="evidence" value="ECO:0007669"/>
    <property type="project" value="TreeGrafter"/>
</dbReference>
<dbReference type="SUPFAM" id="SSF55945">
    <property type="entry name" value="TATA-box binding protein-like"/>
    <property type="match status" value="1"/>
</dbReference>
<dbReference type="GO" id="GO:0032131">
    <property type="term" value="F:alkylated DNA binding"/>
    <property type="evidence" value="ECO:0007669"/>
    <property type="project" value="TreeGrafter"/>
</dbReference>
<dbReference type="SUPFAM" id="SSF57884">
    <property type="entry name" value="Ada DNA repair protein, N-terminal domain (N-Ada 10)"/>
    <property type="match status" value="1"/>
</dbReference>
<dbReference type="STRING" id="1457154.CAPSK01_002276"/>
<dbReference type="Pfam" id="PF12833">
    <property type="entry name" value="HTH_18"/>
    <property type="match status" value="1"/>
</dbReference>
<dbReference type="PANTHER" id="PTHR43003">
    <property type="entry name" value="DNA-3-METHYLADENINE GLYCOSYLASE"/>
    <property type="match status" value="1"/>
</dbReference>
<dbReference type="InterPro" id="IPR003265">
    <property type="entry name" value="HhH-GPD_domain"/>
</dbReference>
<dbReference type="Gene3D" id="1.10.10.60">
    <property type="entry name" value="Homeodomain-like"/>
    <property type="match status" value="2"/>
</dbReference>
<dbReference type="Gene3D" id="1.10.340.30">
    <property type="entry name" value="Hypothetical protein, domain 2"/>
    <property type="match status" value="1"/>
</dbReference>
<dbReference type="Proteomes" id="UP000019812">
    <property type="component" value="Unassembled WGS sequence"/>
</dbReference>
<organism evidence="11 12">
    <name type="scientific">Candidatus Accumulibacter vicinus</name>
    <dbReference type="NCBI Taxonomy" id="2954382"/>
    <lineage>
        <taxon>Bacteria</taxon>
        <taxon>Pseudomonadati</taxon>
        <taxon>Pseudomonadota</taxon>
        <taxon>Betaproteobacteria</taxon>
        <taxon>Candidatus Accumulibacter</taxon>
    </lineage>
</organism>
<dbReference type="Pfam" id="PF00730">
    <property type="entry name" value="HhH-GPD"/>
    <property type="match status" value="1"/>
</dbReference>
<dbReference type="GO" id="GO:0008270">
    <property type="term" value="F:zinc ion binding"/>
    <property type="evidence" value="ECO:0007669"/>
    <property type="project" value="InterPro"/>
</dbReference>
<dbReference type="InterPro" id="IPR018060">
    <property type="entry name" value="HTH_AraC"/>
</dbReference>
<dbReference type="InterPro" id="IPR011257">
    <property type="entry name" value="DNA_glycosylase"/>
</dbReference>
<evidence type="ECO:0000256" key="8">
    <source>
        <dbReference type="ARBA" id="ARBA00023163"/>
    </source>
</evidence>
<evidence type="ECO:0000256" key="1">
    <source>
        <dbReference type="ARBA" id="ARBA00000086"/>
    </source>
</evidence>
<dbReference type="AlphaFoldDB" id="A0A084Y128"/>
<proteinExistence type="predicted"/>
<dbReference type="PANTHER" id="PTHR43003:SF13">
    <property type="entry name" value="DNA-3-METHYLADENINE GLYCOSYLASE 2"/>
    <property type="match status" value="1"/>
</dbReference>
<reference evidence="11 12" key="1">
    <citation type="submission" date="2014-07" db="EMBL/GenBank/DDBJ databases">
        <title>Expanding our view of genomic diversity in Candidatus Accumulibacter clades.</title>
        <authorList>
            <person name="Skennerton C.T."/>
            <person name="Barr J.J."/>
            <person name="Slater F.R."/>
            <person name="Bond P.L."/>
            <person name="Tyson G.W."/>
        </authorList>
    </citation>
    <scope>NUCLEOTIDE SEQUENCE [LARGE SCALE GENOMIC DNA]</scope>
    <source>
        <strain evidence="12">SK-01</strain>
    </source>
</reference>
<evidence type="ECO:0000256" key="9">
    <source>
        <dbReference type="ARBA" id="ARBA00023204"/>
    </source>
</evidence>
<dbReference type="EMBL" id="JDSS02000021">
    <property type="protein sequence ID" value="KFB68422.1"/>
    <property type="molecule type" value="Genomic_DNA"/>
</dbReference>
<dbReference type="InterPro" id="IPR010316">
    <property type="entry name" value="AlkA_N"/>
</dbReference>
<dbReference type="Gene3D" id="3.30.310.20">
    <property type="entry name" value="DNA-3-methyladenine glycosylase AlkA, N-terminal domain"/>
    <property type="match status" value="1"/>
</dbReference>
<comment type="cofactor">
    <cofactor evidence="2">
        <name>Zn(2+)</name>
        <dbReference type="ChEBI" id="CHEBI:29105"/>
    </cofactor>
</comment>
<dbReference type="Pfam" id="PF06029">
    <property type="entry name" value="AlkA_N"/>
    <property type="match status" value="1"/>
</dbReference>
<sequence length="523" mass="56497">MPEANDHPATMQAHAGRFTPAACYQAMKAHDTRFDGRFFVGVSSTRIYCRPICRVKLPRFENCSFYLSAAAAEAAGYRPCLKCRPELAPGFAASEASAKLAQTAARFIEDAIAGIGGGTAKGDADHPLHVIAARVGVTDRHLRRIFQAEFGVSPVQYAQTHRLLLAKRLLTDTALPVAEVAFASGFSSVRRMNALFSERYGFAPTRLRHTLAEAGGASAAVAENARCFTFSLAYRAPLDWPALLAFLEQRAIAGIEAVSDGSYRRILRYVRSDGQEAICGWLQVADQAHRNALQVTLSPAFAPVIAGVLSQVKRVFDVHADPWEIGAALGQLAQGSRGLRLPGAFDGFELAVRAVLGQQITVAAARTLATRFVAAFAEPIEFEVTPPFTDLNVAFPTASRVATLRPAELIRLGIVAARAHALIALAQKMVAGELDLSPDANLESSCAALQSIKGIGPWTAHYIAMRALSWPDAWPPHDVGLLKALGLPNTARGWRAAEAIAEPWRPWRSYALMHLWNAQEKTA</sequence>
<accession>A0A084Y128</accession>
<evidence type="ECO:0000256" key="4">
    <source>
        <dbReference type="ARBA" id="ARBA00022603"/>
    </source>
</evidence>
<dbReference type="InterPro" id="IPR037046">
    <property type="entry name" value="AlkA_N_sf"/>
</dbReference>
<evidence type="ECO:0000256" key="3">
    <source>
        <dbReference type="ARBA" id="ARBA00012000"/>
    </source>
</evidence>
<dbReference type="SUPFAM" id="SSF46689">
    <property type="entry name" value="Homeodomain-like"/>
    <property type="match status" value="2"/>
</dbReference>
<dbReference type="EC" id="3.2.2.21" evidence="3"/>
<feature type="domain" description="HTH araC/xylS-type" evidence="10">
    <location>
        <begin position="102"/>
        <end position="210"/>
    </location>
</feature>
<evidence type="ECO:0000256" key="6">
    <source>
        <dbReference type="ARBA" id="ARBA00023015"/>
    </source>
</evidence>
<keyword evidence="9" id="KW-0234">DNA repair</keyword>
<dbReference type="Gene3D" id="3.40.10.10">
    <property type="entry name" value="DNA Methylphosphotriester Repair Domain"/>
    <property type="match status" value="1"/>
</dbReference>
<dbReference type="GO" id="GO:0008168">
    <property type="term" value="F:methyltransferase activity"/>
    <property type="evidence" value="ECO:0007669"/>
    <property type="project" value="UniProtKB-KW"/>
</dbReference>
<gene>
    <name evidence="11" type="primary">alkA_1</name>
    <name evidence="11" type="ORF">CAPSK01_002276</name>
</gene>
<evidence type="ECO:0000313" key="12">
    <source>
        <dbReference type="Proteomes" id="UP000019812"/>
    </source>
</evidence>
<comment type="catalytic activity">
    <reaction evidence="1">
        <text>Hydrolysis of alkylated DNA, releasing 3-methyladenine, 3-methylguanine, 7-methylguanine and 7-methyladenine.</text>
        <dbReference type="EC" id="3.2.2.21"/>
    </reaction>
</comment>
<keyword evidence="6" id="KW-0805">Transcription regulation</keyword>
<keyword evidence="8" id="KW-0804">Transcription</keyword>
<dbReference type="InterPro" id="IPR009057">
    <property type="entry name" value="Homeodomain-like_sf"/>
</dbReference>
<dbReference type="SMART" id="SM00342">
    <property type="entry name" value="HTH_ARAC"/>
    <property type="match status" value="1"/>
</dbReference>
<dbReference type="SMART" id="SM00478">
    <property type="entry name" value="ENDO3c"/>
    <property type="match status" value="1"/>
</dbReference>
<dbReference type="GO" id="GO:0003700">
    <property type="term" value="F:DNA-binding transcription factor activity"/>
    <property type="evidence" value="ECO:0007669"/>
    <property type="project" value="InterPro"/>
</dbReference>
<keyword evidence="4" id="KW-0808">Transferase</keyword>
<dbReference type="SUPFAM" id="SSF48150">
    <property type="entry name" value="DNA-glycosylase"/>
    <property type="match status" value="1"/>
</dbReference>
<evidence type="ECO:0000256" key="5">
    <source>
        <dbReference type="ARBA" id="ARBA00022763"/>
    </source>
</evidence>
<dbReference type="PROSITE" id="PS01124">
    <property type="entry name" value="HTH_ARAC_FAMILY_2"/>
    <property type="match status" value="1"/>
</dbReference>
<keyword evidence="11" id="KW-0378">Hydrolase</keyword>
<dbReference type="InterPro" id="IPR051912">
    <property type="entry name" value="Alkylbase_DNA_Glycosylase/TA"/>
</dbReference>
<dbReference type="RefSeq" id="WP_273703459.1">
    <property type="nucleotide sequence ID" value="NZ_JDSS02000021.1"/>
</dbReference>
<keyword evidence="7" id="KW-0010">Activator</keyword>
<evidence type="ECO:0000256" key="7">
    <source>
        <dbReference type="ARBA" id="ARBA00023159"/>
    </source>
</evidence>
<keyword evidence="4" id="KW-0489">Methyltransferase</keyword>